<gene>
    <name evidence="3" type="ORF">SAMN05216267_104512</name>
</gene>
<evidence type="ECO:0000256" key="2">
    <source>
        <dbReference type="SAM" id="MobiDB-lite"/>
    </source>
</evidence>
<feature type="region of interest" description="Disordered" evidence="2">
    <location>
        <begin position="83"/>
        <end position="118"/>
    </location>
</feature>
<protein>
    <submittedName>
        <fullName evidence="3">Hydrogenase maturation protein HypC</fullName>
    </submittedName>
</protein>
<comment type="similarity">
    <text evidence="1">Belongs to the HupF/HypC family.</text>
</comment>
<dbReference type="STRING" id="310780.SAMN05216267_104512"/>
<dbReference type="GO" id="GO:1902670">
    <property type="term" value="F:carbon dioxide binding"/>
    <property type="evidence" value="ECO:0007669"/>
    <property type="project" value="TreeGrafter"/>
</dbReference>
<organism evidence="3 4">
    <name type="scientific">Actinacidiphila rubida</name>
    <dbReference type="NCBI Taxonomy" id="310780"/>
    <lineage>
        <taxon>Bacteria</taxon>
        <taxon>Bacillati</taxon>
        <taxon>Actinomycetota</taxon>
        <taxon>Actinomycetes</taxon>
        <taxon>Kitasatosporales</taxon>
        <taxon>Streptomycetaceae</taxon>
        <taxon>Actinacidiphila</taxon>
    </lineage>
</organism>
<dbReference type="InterPro" id="IPR001109">
    <property type="entry name" value="Hydrogenase_HupF/HypC"/>
</dbReference>
<proteinExistence type="inferred from homology"/>
<accession>A0A1H8SRG8</accession>
<dbReference type="FunFam" id="2.30.30.140:FF:000022">
    <property type="entry name" value="Hydrogenase assembly chaperone HybG"/>
    <property type="match status" value="1"/>
</dbReference>
<dbReference type="Pfam" id="PF01455">
    <property type="entry name" value="HupF_HypC"/>
    <property type="match status" value="1"/>
</dbReference>
<feature type="compositionally biased region" description="Low complexity" evidence="2">
    <location>
        <begin position="84"/>
        <end position="118"/>
    </location>
</feature>
<sequence>MCLAVPGKVMEIEERDGTRMATVDFGGVVKDVCLEYLPDLKVGEYTIVHVGFALQRLDEASALQSLALFQNLGLLEEEFGDPWEQGAGEAAAPGADGPAQPVGGQAAAGPAAVKEAGR</sequence>
<reference evidence="3 4" key="1">
    <citation type="submission" date="2016-10" db="EMBL/GenBank/DDBJ databases">
        <authorList>
            <person name="de Groot N.N."/>
        </authorList>
    </citation>
    <scope>NUCLEOTIDE SEQUENCE [LARGE SCALE GENOMIC DNA]</scope>
    <source>
        <strain evidence="3 4">CGMCC 4.2026</strain>
    </source>
</reference>
<dbReference type="SUPFAM" id="SSF159127">
    <property type="entry name" value="HupF/HypC-like"/>
    <property type="match status" value="1"/>
</dbReference>
<evidence type="ECO:0000313" key="3">
    <source>
        <dbReference type="EMBL" id="SEO81241.1"/>
    </source>
</evidence>
<dbReference type="GO" id="GO:0005506">
    <property type="term" value="F:iron ion binding"/>
    <property type="evidence" value="ECO:0007669"/>
    <property type="project" value="TreeGrafter"/>
</dbReference>
<keyword evidence="4" id="KW-1185">Reference proteome</keyword>
<dbReference type="GO" id="GO:0051604">
    <property type="term" value="P:protein maturation"/>
    <property type="evidence" value="ECO:0007669"/>
    <property type="project" value="TreeGrafter"/>
</dbReference>
<dbReference type="InterPro" id="IPR019812">
    <property type="entry name" value="Hydgase_assmbl_chp_CS"/>
</dbReference>
<dbReference type="Proteomes" id="UP000181951">
    <property type="component" value="Unassembled WGS sequence"/>
</dbReference>
<dbReference type="PROSITE" id="PS01097">
    <property type="entry name" value="HUPF_HYPC"/>
    <property type="match status" value="1"/>
</dbReference>
<dbReference type="NCBIfam" id="TIGR00074">
    <property type="entry name" value="hypC_hupF"/>
    <property type="match status" value="1"/>
</dbReference>
<dbReference type="Gene3D" id="2.30.30.140">
    <property type="match status" value="1"/>
</dbReference>
<evidence type="ECO:0000313" key="4">
    <source>
        <dbReference type="Proteomes" id="UP000181951"/>
    </source>
</evidence>
<evidence type="ECO:0000256" key="1">
    <source>
        <dbReference type="ARBA" id="ARBA00006018"/>
    </source>
</evidence>
<dbReference type="PANTHER" id="PTHR35177">
    <property type="entry name" value="HYDROGENASE MATURATION FACTOR HYBG"/>
    <property type="match status" value="1"/>
</dbReference>
<name>A0A1H8SRG8_9ACTN</name>
<dbReference type="RefSeq" id="WP_069465390.1">
    <property type="nucleotide sequence ID" value="NZ_FODD01000045.1"/>
</dbReference>
<dbReference type="OrthoDB" id="9806017at2"/>
<dbReference type="AlphaFoldDB" id="A0A1H8SRG8"/>
<dbReference type="EMBL" id="FODD01000045">
    <property type="protein sequence ID" value="SEO81241.1"/>
    <property type="molecule type" value="Genomic_DNA"/>
</dbReference>
<dbReference type="PANTHER" id="PTHR35177:SF2">
    <property type="entry name" value="HYDROGENASE MATURATION FACTOR HYBG"/>
    <property type="match status" value="1"/>
</dbReference>
<dbReference type="PRINTS" id="PR00445">
    <property type="entry name" value="HUPFHYPC"/>
</dbReference>